<accession>A0ABN7VM63</accession>
<name>A0ABN7VM63_GIGMA</name>
<dbReference type="Proteomes" id="UP000789901">
    <property type="component" value="Unassembled WGS sequence"/>
</dbReference>
<reference evidence="1 2" key="1">
    <citation type="submission" date="2021-06" db="EMBL/GenBank/DDBJ databases">
        <authorList>
            <person name="Kallberg Y."/>
            <person name="Tangrot J."/>
            <person name="Rosling A."/>
        </authorList>
    </citation>
    <scope>NUCLEOTIDE SEQUENCE [LARGE SCALE GENOMIC DNA]</scope>
    <source>
        <strain evidence="1 2">120-4 pot B 10/14</strain>
    </source>
</reference>
<evidence type="ECO:0000313" key="2">
    <source>
        <dbReference type="Proteomes" id="UP000789901"/>
    </source>
</evidence>
<comment type="caution">
    <text evidence="1">The sequence shown here is derived from an EMBL/GenBank/DDBJ whole genome shotgun (WGS) entry which is preliminary data.</text>
</comment>
<sequence length="194" mass="22263">MVVITRDGVTLDLREGVSFADALRVKIIGLSSGMECLANIMDQKEYLQNLLNHFMTAFPLCNVLVTNKNHTIYGQYKYFCYEQPINVFGSTCRTDVYVIGRGYNTVFTLLGDGGCCHWTFEETHRELESLNNELTQLHSSYQSFYNSDSEDKEDIDSSCSKNENLSLIENKYSDFDDIFTSEQIDSFYSLKTYV</sequence>
<proteinExistence type="predicted"/>
<dbReference type="EMBL" id="CAJVQB010017920">
    <property type="protein sequence ID" value="CAG8785933.1"/>
    <property type="molecule type" value="Genomic_DNA"/>
</dbReference>
<protein>
    <submittedName>
        <fullName evidence="1">20750_t:CDS:1</fullName>
    </submittedName>
</protein>
<gene>
    <name evidence="1" type="ORF">GMARGA_LOCUS20438</name>
</gene>
<organism evidence="1 2">
    <name type="scientific">Gigaspora margarita</name>
    <dbReference type="NCBI Taxonomy" id="4874"/>
    <lineage>
        <taxon>Eukaryota</taxon>
        <taxon>Fungi</taxon>
        <taxon>Fungi incertae sedis</taxon>
        <taxon>Mucoromycota</taxon>
        <taxon>Glomeromycotina</taxon>
        <taxon>Glomeromycetes</taxon>
        <taxon>Diversisporales</taxon>
        <taxon>Gigasporaceae</taxon>
        <taxon>Gigaspora</taxon>
    </lineage>
</organism>
<evidence type="ECO:0000313" key="1">
    <source>
        <dbReference type="EMBL" id="CAG8785933.1"/>
    </source>
</evidence>
<keyword evidence="2" id="KW-1185">Reference proteome</keyword>